<dbReference type="SUPFAM" id="SSF48371">
    <property type="entry name" value="ARM repeat"/>
    <property type="match status" value="2"/>
</dbReference>
<proteinExistence type="predicted"/>
<dbReference type="GO" id="GO:0008270">
    <property type="term" value="F:zinc ion binding"/>
    <property type="evidence" value="ECO:0007669"/>
    <property type="project" value="UniProtKB-KW"/>
</dbReference>
<dbReference type="InterPro" id="IPR011989">
    <property type="entry name" value="ARM-like"/>
</dbReference>
<dbReference type="EMBL" id="JANQDX010000005">
    <property type="protein sequence ID" value="KAL0924150.1"/>
    <property type="molecule type" value="Genomic_DNA"/>
</dbReference>
<evidence type="ECO:0000256" key="1">
    <source>
        <dbReference type="ARBA" id="ARBA00000900"/>
    </source>
</evidence>
<accession>A0ABD0VGP2</accession>
<evidence type="ECO:0000313" key="12">
    <source>
        <dbReference type="Proteomes" id="UP001552299"/>
    </source>
</evidence>
<protein>
    <recommendedName>
        <fullName evidence="3">RING-type E3 ubiquitin transferase</fullName>
        <ecNumber evidence="3">2.3.2.27</ecNumber>
    </recommendedName>
</protein>
<reference evidence="11 12" key="1">
    <citation type="journal article" date="2024" name="Plant Biotechnol. J.">
        <title>Dendrobium thyrsiflorum genome and its molecular insights into genes involved in important horticultural traits.</title>
        <authorList>
            <person name="Chen B."/>
            <person name="Wang J.Y."/>
            <person name="Zheng P.J."/>
            <person name="Li K.L."/>
            <person name="Liang Y.M."/>
            <person name="Chen X.F."/>
            <person name="Zhang C."/>
            <person name="Zhao X."/>
            <person name="He X."/>
            <person name="Zhang G.Q."/>
            <person name="Liu Z.J."/>
            <person name="Xu Q."/>
        </authorList>
    </citation>
    <scope>NUCLEOTIDE SEQUENCE [LARGE SCALE GENOMIC DNA]</scope>
    <source>
        <strain evidence="11">GZMU011</strain>
    </source>
</reference>
<evidence type="ECO:0000313" key="11">
    <source>
        <dbReference type="EMBL" id="KAL0924150.1"/>
    </source>
</evidence>
<dbReference type="Pfam" id="PF11789">
    <property type="entry name" value="zf-Nse"/>
    <property type="match status" value="1"/>
</dbReference>
<evidence type="ECO:0000256" key="8">
    <source>
        <dbReference type="PROSITE-ProRule" id="PRU00259"/>
    </source>
</evidence>
<dbReference type="AlphaFoldDB" id="A0ABD0VGP2"/>
<evidence type="ECO:0000259" key="10">
    <source>
        <dbReference type="PROSITE" id="PS51698"/>
    </source>
</evidence>
<keyword evidence="4" id="KW-0808">Transferase</keyword>
<dbReference type="PANTHER" id="PTHR45958">
    <property type="entry name" value="RING-TYPE E3 UBIQUITIN TRANSFERASE"/>
    <property type="match status" value="1"/>
</dbReference>
<evidence type="ECO:0000256" key="2">
    <source>
        <dbReference type="ARBA" id="ARBA00004906"/>
    </source>
</evidence>
<dbReference type="PROSITE" id="PS50176">
    <property type="entry name" value="ARM_REPEAT"/>
    <property type="match status" value="1"/>
</dbReference>
<dbReference type="SMART" id="SM00185">
    <property type="entry name" value="ARM"/>
    <property type="match status" value="3"/>
</dbReference>
<dbReference type="InterPro" id="IPR052608">
    <property type="entry name" value="U-box_domain_protein"/>
</dbReference>
<name>A0ABD0VGP2_DENTH</name>
<dbReference type="InterPro" id="IPR013083">
    <property type="entry name" value="Znf_RING/FYVE/PHD"/>
</dbReference>
<dbReference type="PROSITE" id="PS51698">
    <property type="entry name" value="U_BOX"/>
    <property type="match status" value="1"/>
</dbReference>
<feature type="repeat" description="ARM" evidence="8">
    <location>
        <begin position="436"/>
        <end position="464"/>
    </location>
</feature>
<evidence type="ECO:0000256" key="9">
    <source>
        <dbReference type="SAM" id="Coils"/>
    </source>
</evidence>
<feature type="coiled-coil region" evidence="9">
    <location>
        <begin position="298"/>
        <end position="341"/>
    </location>
</feature>
<comment type="caution">
    <text evidence="11">The sequence shown here is derived from an EMBL/GenBank/DDBJ whole genome shotgun (WGS) entry which is preliminary data.</text>
</comment>
<dbReference type="SMART" id="SM00504">
    <property type="entry name" value="Ubox"/>
    <property type="match status" value="1"/>
</dbReference>
<organism evidence="11 12">
    <name type="scientific">Dendrobium thyrsiflorum</name>
    <name type="common">Pinecone-like raceme dendrobium</name>
    <name type="synonym">Orchid</name>
    <dbReference type="NCBI Taxonomy" id="117978"/>
    <lineage>
        <taxon>Eukaryota</taxon>
        <taxon>Viridiplantae</taxon>
        <taxon>Streptophyta</taxon>
        <taxon>Embryophyta</taxon>
        <taxon>Tracheophyta</taxon>
        <taxon>Spermatophyta</taxon>
        <taxon>Magnoliopsida</taxon>
        <taxon>Liliopsida</taxon>
        <taxon>Asparagales</taxon>
        <taxon>Orchidaceae</taxon>
        <taxon>Epidendroideae</taxon>
        <taxon>Malaxideae</taxon>
        <taxon>Dendrobiinae</taxon>
        <taxon>Dendrobium</taxon>
    </lineage>
</organism>
<keyword evidence="6" id="KW-0863">Zinc-finger</keyword>
<evidence type="ECO:0000256" key="7">
    <source>
        <dbReference type="ARBA" id="ARBA00022833"/>
    </source>
</evidence>
<dbReference type="PANTHER" id="PTHR45958:SF11">
    <property type="entry name" value="RING-TYPE E3 UBIQUITIN TRANSFERASE"/>
    <property type="match status" value="1"/>
</dbReference>
<dbReference type="SUPFAM" id="SSF57850">
    <property type="entry name" value="RING/U-box"/>
    <property type="match status" value="1"/>
</dbReference>
<sequence>MDILMNLRDEAYTRVVDELSDLITSGETIKNEEENIRRFSEQMIYVREIIIKLQSQQSGGQFTCSSTTARLLRRMEIAVNNARETIEGYKSKSSLIRLLFCRSVISKLNQSSKEIADVLSLLSLTDIGVSLNINSNLGAIIHSLKSMELKLEENTKNIHSRLDLYISEYSDSSLPPLIEAKEMKVGEQINDAYQFTKMLECFSSEMASPIQRESSTADEIVSLPNIFFYCPLTLKLMEDPVNVSCNHSYERKAVEDYFRSGHKFCLLCNKELISSSSGNLELTPNSTLLNTISEWKQRNSLINAEKNAKKKLRDAAERITFDNMESTNQALEELKAVMEEMPSCISEATDSSCKLVQKLAVLLKKSTGAGAGNAGLVLWCLLFIARFSQENKETMGTGEVIRCLLKQLNTQPIAAEVLLELSTNDRIAQKIIEYKRSIPVLVSLIDNPNSDLVENARAVLKNLSNSITNIILIAKSGYLTPFLDEFNAQGNSEEMRVVMAEELAHMQLTETSASNLNNENFIFHMTMMLTSSLPASQLASLKCIKRLMAFSGIRISFLSTVSTVSVVLCIITDTATDHQSRQEAFDILISLIETSQTFEQESYPGLLRLYSYSNIHNLLEQINPSTTDDQVWLLQLLLAMFQKSDTARDWIISDQKAMNHLFSALNLDRNSEVRFNALKLVYCVTGNYPNDVPLPPPDKETTLNSIIAILTKSCIAEEVSIAANIISHLPRGDESVDAVLQSSTVLKAINALISQNKSNEFLENAVGALLRCIIDQSNSSFLIQVCKLEPVIVQMLSTGSSLVKQRAAMILTHLARCAPESSTSLLGALHFRNPSWKNVFSTPCPVHESCSLQRVICLVKAGAVRPLVDMVDAMNPVASEAALRALDTLFDNGNPEPYVSQSIFNAVAAGIIVENKGAGPILEVLERGPLPLKKVALELFGKIYKHSDITSKELEKFKAILFYLLNEEDELKKKAKVLLTELF</sequence>
<evidence type="ECO:0000256" key="4">
    <source>
        <dbReference type="ARBA" id="ARBA00022679"/>
    </source>
</evidence>
<keyword evidence="5" id="KW-0479">Metal-binding</keyword>
<dbReference type="GO" id="GO:0061630">
    <property type="term" value="F:ubiquitin protein ligase activity"/>
    <property type="evidence" value="ECO:0007669"/>
    <property type="project" value="UniProtKB-EC"/>
</dbReference>
<dbReference type="GO" id="GO:0016567">
    <property type="term" value="P:protein ubiquitination"/>
    <property type="evidence" value="ECO:0007669"/>
    <property type="project" value="UniProtKB-ARBA"/>
</dbReference>
<dbReference type="InterPro" id="IPR004181">
    <property type="entry name" value="Znf_MIZ"/>
</dbReference>
<feature type="domain" description="U-box" evidence="10">
    <location>
        <begin position="223"/>
        <end position="302"/>
    </location>
</feature>
<keyword evidence="7" id="KW-0862">Zinc</keyword>
<dbReference type="InterPro" id="IPR003613">
    <property type="entry name" value="Ubox_domain"/>
</dbReference>
<dbReference type="GO" id="GO:0016925">
    <property type="term" value="P:protein sumoylation"/>
    <property type="evidence" value="ECO:0007669"/>
    <property type="project" value="UniProtKB-ARBA"/>
</dbReference>
<evidence type="ECO:0000256" key="5">
    <source>
        <dbReference type="ARBA" id="ARBA00022723"/>
    </source>
</evidence>
<dbReference type="Proteomes" id="UP001552299">
    <property type="component" value="Unassembled WGS sequence"/>
</dbReference>
<gene>
    <name evidence="11" type="ORF">M5K25_004958</name>
</gene>
<keyword evidence="12" id="KW-1185">Reference proteome</keyword>
<keyword evidence="9" id="KW-0175">Coiled coil</keyword>
<comment type="pathway">
    <text evidence="2">Protein modification; protein ubiquitination.</text>
</comment>
<dbReference type="EC" id="2.3.2.27" evidence="3"/>
<comment type="catalytic activity">
    <reaction evidence="1">
        <text>S-ubiquitinyl-[E2 ubiquitin-conjugating enzyme]-L-cysteine + [acceptor protein]-L-lysine = [E2 ubiquitin-conjugating enzyme]-L-cysteine + N(6)-ubiquitinyl-[acceptor protein]-L-lysine.</text>
        <dbReference type="EC" id="2.3.2.27"/>
    </reaction>
</comment>
<dbReference type="Gene3D" id="3.30.40.10">
    <property type="entry name" value="Zinc/RING finger domain, C3HC4 (zinc finger)"/>
    <property type="match status" value="1"/>
</dbReference>
<evidence type="ECO:0000256" key="6">
    <source>
        <dbReference type="ARBA" id="ARBA00022771"/>
    </source>
</evidence>
<evidence type="ECO:0000256" key="3">
    <source>
        <dbReference type="ARBA" id="ARBA00012483"/>
    </source>
</evidence>
<dbReference type="InterPro" id="IPR000225">
    <property type="entry name" value="Armadillo"/>
</dbReference>
<dbReference type="InterPro" id="IPR016024">
    <property type="entry name" value="ARM-type_fold"/>
</dbReference>
<dbReference type="Gene3D" id="1.25.10.10">
    <property type="entry name" value="Leucine-rich Repeat Variant"/>
    <property type="match status" value="2"/>
</dbReference>